<organism evidence="2 3">
    <name type="scientific">Micropruina glycogenica</name>
    <dbReference type="NCBI Taxonomy" id="75385"/>
    <lineage>
        <taxon>Bacteria</taxon>
        <taxon>Bacillati</taxon>
        <taxon>Actinomycetota</taxon>
        <taxon>Actinomycetes</taxon>
        <taxon>Propionibacteriales</taxon>
        <taxon>Nocardioidaceae</taxon>
        <taxon>Micropruina</taxon>
    </lineage>
</organism>
<keyword evidence="3" id="KW-1185">Reference proteome</keyword>
<dbReference type="AlphaFoldDB" id="A0A2N9JJP1"/>
<name>A0A2N9JJP1_9ACTN</name>
<dbReference type="KEGG" id="mgg:MPLG2_2738"/>
<evidence type="ECO:0000313" key="2">
    <source>
        <dbReference type="EMBL" id="SPD87768.1"/>
    </source>
</evidence>
<dbReference type="PROSITE" id="PS51257">
    <property type="entry name" value="PROKAR_LIPOPROTEIN"/>
    <property type="match status" value="1"/>
</dbReference>
<evidence type="ECO:0000313" key="3">
    <source>
        <dbReference type="Proteomes" id="UP000238164"/>
    </source>
</evidence>
<reference evidence="2 3" key="1">
    <citation type="submission" date="2018-02" db="EMBL/GenBank/DDBJ databases">
        <authorList>
            <person name="Cohen D.B."/>
            <person name="Kent A.D."/>
        </authorList>
    </citation>
    <scope>NUCLEOTIDE SEQUENCE [LARGE SCALE GENOMIC DNA]</scope>
    <source>
        <strain evidence="2">1</strain>
    </source>
</reference>
<feature type="chain" id="PRO_5014886577" evidence="1">
    <location>
        <begin position="24"/>
        <end position="815"/>
    </location>
</feature>
<proteinExistence type="predicted"/>
<feature type="signal peptide" evidence="1">
    <location>
        <begin position="1"/>
        <end position="23"/>
    </location>
</feature>
<protein>
    <submittedName>
        <fullName evidence="2">Uncharacterized protein</fullName>
    </submittedName>
</protein>
<evidence type="ECO:0000256" key="1">
    <source>
        <dbReference type="SAM" id="SignalP"/>
    </source>
</evidence>
<dbReference type="OrthoDB" id="324838at2"/>
<dbReference type="Proteomes" id="UP000238164">
    <property type="component" value="Chromosome 1"/>
</dbReference>
<dbReference type="EMBL" id="LT985188">
    <property type="protein sequence ID" value="SPD87768.1"/>
    <property type="molecule type" value="Genomic_DNA"/>
</dbReference>
<accession>A0A2N9JJP1</accession>
<keyword evidence="1" id="KW-0732">Signal</keyword>
<gene>
    <name evidence="2" type="ORF">MPLG2_2738</name>
</gene>
<dbReference type="RefSeq" id="WP_158681157.1">
    <property type="nucleotide sequence ID" value="NZ_BAAAGO010000031.1"/>
</dbReference>
<sequence length="815" mass="84380">MSIHVRVAVAVSCLALTFSCVNASSAVADPTPTPTPRVDSAVIDEAEAIRQARASGTPVVATALTDEWTLVTADPSTGRLVADISASVVRVPDGKSGWRTPSTTLTRGVDGVLRPEAVAAQIAVSGGGTGPLLSVGDGSASVTFGWPTALPTPTVDGASATYAEVFPGVDLVVRADVEGAETYLVVKTAAAGKNPKVRAAEFSVAASSGLSMKQTADGGRVLLDGAGAERLIVPQARMWDSSGQSAGLVGADRVVEGAKARSRTVGLQTVPGKLIATADASFLDDPSTVYPVIIDPSASMTRSYVVRVSEDFRQVNDMSKDGKVGYNGWTYDPDYGYYKARMFYQFRWPLTTGGAQAVKAGSQITSAVFKYRQLHSPQYDCNDNDFGPSVRVKLYNTINADTTWPGPGSHVHSPVSDDFAVGSQSQGCPAQWQSWTITSMMKAERDNSSYNTRTTATIGIYSSDESDKNGWRHYDNDPGPSLTLEYLPAVADPTLTIPGSLAGPPWVSTASSLTLNAGVSLRSGISCGGASCLKGRVTVKGPGGAVLSGFPTAWVSTTASTLSLPTPVSGLKDGNAYTVIVEAEESLTGSTTSKSFSFWSDQTPGAAPTELAVALAGGTWLSSGSVDTGTPHLHATVALPTGPQDAQPICPETTQCLTASFTVVDVATSAVVWQATSGPVTPGSTVDIQIPEASKLVDNHSYRLDVSTKKSTNNLTSAVSSMTFDVKIRPGATTLAAPSASAMPITITMTNASSVAKYVWEATCFNGPTGSGETLTSTAQVTVPGCVTSVTIRVKAVSPSGLDGPWSANAVVTLI</sequence>